<dbReference type="EMBL" id="AAXG02000011">
    <property type="protein sequence ID" value="EDN00408.1"/>
    <property type="molecule type" value="Genomic_DNA"/>
</dbReference>
<keyword evidence="5" id="KW-1185">Reference proteome</keyword>
<keyword evidence="2" id="KW-0479">Metal-binding</keyword>
<feature type="binding site" evidence="2">
    <location>
        <position position="148"/>
    </location>
    <ligand>
        <name>Zn(2+)</name>
        <dbReference type="ChEBI" id="CHEBI:29105"/>
    </ligand>
</feature>
<reference evidence="4 5" key="2">
    <citation type="submission" date="2007-06" db="EMBL/GenBank/DDBJ databases">
        <title>Draft genome sequence of Pseudoflavonifractor capillosus ATCC 29799.</title>
        <authorList>
            <person name="Sudarsanam P."/>
            <person name="Ley R."/>
            <person name="Guruge J."/>
            <person name="Turnbaugh P.J."/>
            <person name="Mahowald M."/>
            <person name="Liep D."/>
            <person name="Gordon J."/>
        </authorList>
    </citation>
    <scope>NUCLEOTIDE SEQUENCE [LARGE SCALE GENOMIC DNA]</scope>
    <source>
        <strain evidence="4 5">ATCC 29799</strain>
    </source>
</reference>
<accession>A6NU61</accession>
<evidence type="ECO:0000313" key="4">
    <source>
        <dbReference type="EMBL" id="EDN00408.1"/>
    </source>
</evidence>
<evidence type="ECO:0000313" key="5">
    <source>
        <dbReference type="Proteomes" id="UP000003639"/>
    </source>
</evidence>
<protein>
    <recommendedName>
        <fullName evidence="3">Deacetylase sirtuin-type domain-containing protein</fullName>
    </recommendedName>
</protein>
<dbReference type="InterPro" id="IPR029035">
    <property type="entry name" value="DHS-like_NAD/FAD-binding_dom"/>
</dbReference>
<evidence type="ECO:0000259" key="3">
    <source>
        <dbReference type="PROSITE" id="PS50305"/>
    </source>
</evidence>
<feature type="binding site" evidence="2">
    <location>
        <position position="145"/>
    </location>
    <ligand>
        <name>Zn(2+)</name>
        <dbReference type="ChEBI" id="CHEBI:29105"/>
    </ligand>
</feature>
<reference evidence="4 5" key="1">
    <citation type="submission" date="2007-04" db="EMBL/GenBank/DDBJ databases">
        <authorList>
            <person name="Fulton L."/>
            <person name="Clifton S."/>
            <person name="Fulton B."/>
            <person name="Xu J."/>
            <person name="Minx P."/>
            <person name="Pepin K.H."/>
            <person name="Johnson M."/>
            <person name="Thiruvilangam P."/>
            <person name="Bhonagiri V."/>
            <person name="Nash W.E."/>
            <person name="Mardis E.R."/>
            <person name="Wilson R.K."/>
        </authorList>
    </citation>
    <scope>NUCLEOTIDE SEQUENCE [LARGE SCALE GENOMIC DNA]</scope>
    <source>
        <strain evidence="4 5">ATCC 29799</strain>
    </source>
</reference>
<sequence>MTEGLHLFADNQAFENLFGDFKDKYGLRCLLHGMGTRWPSEEVKWAFWSRLIHHYCGQYQPTQVMQGLKAIVGNRDYFVLTSNGECHFERSGFAPEKIYEIEGTWLTMQCARPCHDTLYPILELAEQMAAAEQDGRIPSDLVPRCPRCGGPMEVHMAAGPNMVPDHGATQRFQSFLNQYHEKKLVVLELGIGWRNQLIKAPLMRLVDQEPNATYVTINLGEVYIADSIKRKSFGLDGSLGEILSALREADQR</sequence>
<dbReference type="AlphaFoldDB" id="A6NU61"/>
<dbReference type="GO" id="GO:0046872">
    <property type="term" value="F:metal ion binding"/>
    <property type="evidence" value="ECO:0007669"/>
    <property type="project" value="UniProtKB-KW"/>
</dbReference>
<feature type="binding site" evidence="2">
    <location>
        <position position="110"/>
    </location>
    <ligand>
        <name>Zn(2+)</name>
        <dbReference type="ChEBI" id="CHEBI:29105"/>
    </ligand>
</feature>
<evidence type="ECO:0000256" key="2">
    <source>
        <dbReference type="PROSITE-ProRule" id="PRU00236"/>
    </source>
</evidence>
<dbReference type="eggNOG" id="COG0846">
    <property type="taxonomic scope" value="Bacteria"/>
</dbReference>
<dbReference type="Gene3D" id="3.40.50.1220">
    <property type="entry name" value="TPP-binding domain"/>
    <property type="match status" value="1"/>
</dbReference>
<dbReference type="PROSITE" id="PS50305">
    <property type="entry name" value="SIRTUIN"/>
    <property type="match status" value="1"/>
</dbReference>
<comment type="caution">
    <text evidence="4">The sequence shown here is derived from an EMBL/GenBank/DDBJ whole genome shotgun (WGS) entry which is preliminary data.</text>
</comment>
<name>A6NU61_9FIRM</name>
<dbReference type="Proteomes" id="UP000003639">
    <property type="component" value="Unassembled WGS sequence"/>
</dbReference>
<keyword evidence="2" id="KW-0862">Zinc</keyword>
<keyword evidence="1" id="KW-0520">NAD</keyword>
<dbReference type="STRING" id="411467.BACCAP_01743"/>
<comment type="caution">
    <text evidence="2">Lacks conserved residue(s) required for the propagation of feature annotation.</text>
</comment>
<dbReference type="InterPro" id="IPR026590">
    <property type="entry name" value="Ssirtuin_cat_dom"/>
</dbReference>
<gene>
    <name evidence="4" type="ORF">BACCAP_01743</name>
</gene>
<evidence type="ECO:0000256" key="1">
    <source>
        <dbReference type="ARBA" id="ARBA00023027"/>
    </source>
</evidence>
<feature type="binding site" evidence="2">
    <location>
        <position position="114"/>
    </location>
    <ligand>
        <name>Zn(2+)</name>
        <dbReference type="ChEBI" id="CHEBI:29105"/>
    </ligand>
</feature>
<proteinExistence type="predicted"/>
<organism evidence="4 5">
    <name type="scientific">Pseudoflavonifractor capillosus ATCC 29799</name>
    <dbReference type="NCBI Taxonomy" id="411467"/>
    <lineage>
        <taxon>Bacteria</taxon>
        <taxon>Bacillati</taxon>
        <taxon>Bacillota</taxon>
        <taxon>Clostridia</taxon>
        <taxon>Eubacteriales</taxon>
        <taxon>Oscillospiraceae</taxon>
        <taxon>Pseudoflavonifractor</taxon>
    </lineage>
</organism>
<dbReference type="SUPFAM" id="SSF52467">
    <property type="entry name" value="DHS-like NAD/FAD-binding domain"/>
    <property type="match status" value="1"/>
</dbReference>
<feature type="domain" description="Deacetylase sirtuin-type" evidence="3">
    <location>
        <begin position="1"/>
        <end position="252"/>
    </location>
</feature>